<protein>
    <submittedName>
        <fullName evidence="2">Uncharacterized protein</fullName>
    </submittedName>
</protein>
<name>A0AAV9QMW7_9TELE</name>
<reference evidence="2 3" key="1">
    <citation type="submission" date="2021-06" db="EMBL/GenBank/DDBJ databases">
        <authorList>
            <person name="Palmer J.M."/>
        </authorList>
    </citation>
    <scope>NUCLEOTIDE SEQUENCE [LARGE SCALE GENOMIC DNA]</scope>
    <source>
        <strain evidence="2 3">MEX-2019</strain>
        <tissue evidence="2">Muscle</tissue>
    </source>
</reference>
<dbReference type="EMBL" id="JAHHUM010003003">
    <property type="protein sequence ID" value="KAK5598811.1"/>
    <property type="molecule type" value="Genomic_DNA"/>
</dbReference>
<proteinExistence type="predicted"/>
<evidence type="ECO:0000256" key="1">
    <source>
        <dbReference type="SAM" id="MobiDB-lite"/>
    </source>
</evidence>
<feature type="region of interest" description="Disordered" evidence="1">
    <location>
        <begin position="1"/>
        <end position="21"/>
    </location>
</feature>
<accession>A0AAV9QMW7</accession>
<evidence type="ECO:0000313" key="2">
    <source>
        <dbReference type="EMBL" id="KAK5598811.1"/>
    </source>
</evidence>
<organism evidence="2 3">
    <name type="scientific">Crenichthys baileyi</name>
    <name type="common">White River springfish</name>
    <dbReference type="NCBI Taxonomy" id="28760"/>
    <lineage>
        <taxon>Eukaryota</taxon>
        <taxon>Metazoa</taxon>
        <taxon>Chordata</taxon>
        <taxon>Craniata</taxon>
        <taxon>Vertebrata</taxon>
        <taxon>Euteleostomi</taxon>
        <taxon>Actinopterygii</taxon>
        <taxon>Neopterygii</taxon>
        <taxon>Teleostei</taxon>
        <taxon>Neoteleostei</taxon>
        <taxon>Acanthomorphata</taxon>
        <taxon>Ovalentaria</taxon>
        <taxon>Atherinomorphae</taxon>
        <taxon>Cyprinodontiformes</taxon>
        <taxon>Goodeidae</taxon>
        <taxon>Crenichthys</taxon>
    </lineage>
</organism>
<dbReference type="AlphaFoldDB" id="A0AAV9QMW7"/>
<comment type="caution">
    <text evidence="2">The sequence shown here is derived from an EMBL/GenBank/DDBJ whole genome shotgun (WGS) entry which is preliminary data.</text>
</comment>
<dbReference type="Proteomes" id="UP001311232">
    <property type="component" value="Unassembled WGS sequence"/>
</dbReference>
<evidence type="ECO:0000313" key="3">
    <source>
        <dbReference type="Proteomes" id="UP001311232"/>
    </source>
</evidence>
<keyword evidence="3" id="KW-1185">Reference proteome</keyword>
<gene>
    <name evidence="2" type="ORF">CRENBAI_004039</name>
</gene>
<sequence>MTHPQPSAGGGRQKDSCNSNVTVGQCFPPMHEAVAELERSFSERLLFPRILLERPFVSHRLKRNAEGILCLDSPSPEDQPFSLGFQPETQFDVTVTSASLHVSLHRSATCVDL</sequence>